<name>A0A1X0Q814_9MICR</name>
<organism evidence="2 3">
    <name type="scientific">Hepatospora eriocheir</name>
    <dbReference type="NCBI Taxonomy" id="1081669"/>
    <lineage>
        <taxon>Eukaryota</taxon>
        <taxon>Fungi</taxon>
        <taxon>Fungi incertae sedis</taxon>
        <taxon>Microsporidia</taxon>
        <taxon>Hepatosporidae</taxon>
        <taxon>Hepatospora</taxon>
    </lineage>
</organism>
<keyword evidence="3" id="KW-1185">Reference proteome</keyword>
<protein>
    <recommendedName>
        <fullName evidence="1">C2H2-type domain-containing protein</fullName>
    </recommendedName>
</protein>
<feature type="domain" description="C2H2-type" evidence="1">
    <location>
        <begin position="99"/>
        <end position="123"/>
    </location>
</feature>
<proteinExistence type="predicted"/>
<dbReference type="InterPro" id="IPR013087">
    <property type="entry name" value="Znf_C2H2_type"/>
</dbReference>
<accession>A0A1X0Q814</accession>
<dbReference type="VEuPathDB" id="MicrosporidiaDB:HERIO_2107"/>
<dbReference type="EMBL" id="LVKB01000156">
    <property type="protein sequence ID" value="ORD95919.1"/>
    <property type="molecule type" value="Genomic_DNA"/>
</dbReference>
<comment type="caution">
    <text evidence="2">The sequence shown here is derived from an EMBL/GenBank/DDBJ whole genome shotgun (WGS) entry which is preliminary data.</text>
</comment>
<gene>
    <name evidence="2" type="ORF">HERIO_2107</name>
</gene>
<reference evidence="2 3" key="1">
    <citation type="journal article" date="2017" name="Environ. Microbiol.">
        <title>Decay of the glycolytic pathway and adaptation to intranuclear parasitism within Enterocytozoonidae microsporidia.</title>
        <authorList>
            <person name="Wiredu Boakye D."/>
            <person name="Jaroenlak P."/>
            <person name="Prachumwat A."/>
            <person name="Williams T.A."/>
            <person name="Bateman K.S."/>
            <person name="Itsathitphaisarn O."/>
            <person name="Sritunyalucksana K."/>
            <person name="Paszkiewicz K.H."/>
            <person name="Moore K.A."/>
            <person name="Stentiford G.D."/>
            <person name="Williams B.A."/>
        </authorList>
    </citation>
    <scope>NUCLEOTIDE SEQUENCE [LARGE SCALE GENOMIC DNA]</scope>
    <source>
        <strain evidence="2 3">GB1</strain>
    </source>
</reference>
<dbReference type="AlphaFoldDB" id="A0A1X0Q814"/>
<dbReference type="Proteomes" id="UP000192356">
    <property type="component" value="Unassembled WGS sequence"/>
</dbReference>
<evidence type="ECO:0000313" key="2">
    <source>
        <dbReference type="EMBL" id="ORD95919.1"/>
    </source>
</evidence>
<dbReference type="PROSITE" id="PS00028">
    <property type="entry name" value="ZINC_FINGER_C2H2_1"/>
    <property type="match status" value="1"/>
</dbReference>
<sequence length="186" mass="22174">MFCTCCECEVKEVEHYQLDWHIINAKRKLNDLKPIKSDEVSDYIDESVKSEDSIDSLELLRYNGSNDYQCLFCTREETIEHYYYHHELTLDQIGYIKSCICFECKEGFSSKKTLRKHFEVDIHRECWFDGINLCCSNGRLLGMNTIKHVMNIYRVYPELKLITRNTNKINSKNFNKRKVSLKNFIK</sequence>
<dbReference type="VEuPathDB" id="MicrosporidiaDB:A0H76_1183"/>
<evidence type="ECO:0000259" key="1">
    <source>
        <dbReference type="PROSITE" id="PS00028"/>
    </source>
</evidence>
<evidence type="ECO:0000313" key="3">
    <source>
        <dbReference type="Proteomes" id="UP000192356"/>
    </source>
</evidence>